<name>A0ABV4XY86_9CYAN</name>
<dbReference type="RefSeq" id="WP_413266269.1">
    <property type="nucleotide sequence ID" value="NZ_JBHFNR010000207.1"/>
</dbReference>
<dbReference type="EMBL" id="JBHFNR010000207">
    <property type="protein sequence ID" value="MFB2896647.1"/>
    <property type="molecule type" value="Genomic_DNA"/>
</dbReference>
<gene>
    <name evidence="1" type="ORF">ACE1CI_27360</name>
</gene>
<proteinExistence type="predicted"/>
<comment type="caution">
    <text evidence="1">The sequence shown here is derived from an EMBL/GenBank/DDBJ whole genome shotgun (WGS) entry which is preliminary data.</text>
</comment>
<dbReference type="Proteomes" id="UP001576784">
    <property type="component" value="Unassembled WGS sequence"/>
</dbReference>
<keyword evidence="2" id="KW-1185">Reference proteome</keyword>
<organism evidence="1 2">
    <name type="scientific">Floridaenema flaviceps BLCC-F50</name>
    <dbReference type="NCBI Taxonomy" id="3153642"/>
    <lineage>
        <taxon>Bacteria</taxon>
        <taxon>Bacillati</taxon>
        <taxon>Cyanobacteriota</taxon>
        <taxon>Cyanophyceae</taxon>
        <taxon>Oscillatoriophycideae</taxon>
        <taxon>Aerosakkonematales</taxon>
        <taxon>Aerosakkonemataceae</taxon>
        <taxon>Floridanema</taxon>
        <taxon>Floridanema flaviceps</taxon>
    </lineage>
</organism>
<evidence type="ECO:0000313" key="1">
    <source>
        <dbReference type="EMBL" id="MFB2896647.1"/>
    </source>
</evidence>
<reference evidence="1 2" key="1">
    <citation type="submission" date="2024-09" db="EMBL/GenBank/DDBJ databases">
        <title>Floridaenema gen nov. (Aerosakkonemataceae, Aerosakkonematales ord. nov., Cyanobacteria) from benthic tropical and subtropical fresh waters, with the description of four new species.</title>
        <authorList>
            <person name="Moretto J.A."/>
            <person name="Berthold D.E."/>
            <person name="Lefler F.W."/>
            <person name="Huang I.-S."/>
            <person name="Laughinghouse H. IV."/>
        </authorList>
    </citation>
    <scope>NUCLEOTIDE SEQUENCE [LARGE SCALE GENOMIC DNA]</scope>
    <source>
        <strain evidence="1 2">BLCC-F50</strain>
    </source>
</reference>
<accession>A0ABV4XY86</accession>
<sequence>MELVSGNANRVHHHAFEDKYGNWNILIRDSNNQNIAAYVLNKRYGGWTERQLTDAEKRAR</sequence>
<protein>
    <submittedName>
        <fullName evidence="1">Uncharacterized protein</fullName>
    </submittedName>
</protein>
<evidence type="ECO:0000313" key="2">
    <source>
        <dbReference type="Proteomes" id="UP001576784"/>
    </source>
</evidence>